<keyword evidence="5" id="KW-0584">Phenylalanine biosynthesis</keyword>
<keyword evidence="4" id="KW-0057">Aromatic amino acid biosynthesis</keyword>
<dbReference type="PANTHER" id="PTHR21022">
    <property type="entry name" value="PREPHENATE DEHYDRATASE P PROTEIN"/>
    <property type="match status" value="1"/>
</dbReference>
<feature type="domain" description="Prephenate dehydratase" evidence="9">
    <location>
        <begin position="6"/>
        <end position="190"/>
    </location>
</feature>
<keyword evidence="6" id="KW-0456">Lyase</keyword>
<dbReference type="CDD" id="cd04905">
    <property type="entry name" value="ACT_CM-PDT"/>
    <property type="match status" value="1"/>
</dbReference>
<evidence type="ECO:0000259" key="9">
    <source>
        <dbReference type="PROSITE" id="PS51171"/>
    </source>
</evidence>
<dbReference type="PROSITE" id="PS51171">
    <property type="entry name" value="PREPHENATE_DEHYDR_3"/>
    <property type="match status" value="1"/>
</dbReference>
<dbReference type="PANTHER" id="PTHR21022:SF19">
    <property type="entry name" value="PREPHENATE DEHYDRATASE-RELATED"/>
    <property type="match status" value="1"/>
</dbReference>
<dbReference type="GO" id="GO:0004664">
    <property type="term" value="F:prephenate dehydratase activity"/>
    <property type="evidence" value="ECO:0007669"/>
    <property type="project" value="UniProtKB-EC"/>
</dbReference>
<dbReference type="Gene3D" id="3.40.190.10">
    <property type="entry name" value="Periplasmic binding protein-like II"/>
    <property type="match status" value="2"/>
</dbReference>
<gene>
    <name evidence="11" type="ORF">IAB80_07995</name>
</gene>
<dbReference type="GO" id="GO:0009094">
    <property type="term" value="P:L-phenylalanine biosynthetic process"/>
    <property type="evidence" value="ECO:0007669"/>
    <property type="project" value="UniProtKB-KW"/>
</dbReference>
<dbReference type="EC" id="4.2.1.51" evidence="2"/>
<evidence type="ECO:0000256" key="6">
    <source>
        <dbReference type="ARBA" id="ARBA00023239"/>
    </source>
</evidence>
<evidence type="ECO:0000256" key="7">
    <source>
        <dbReference type="ARBA" id="ARBA00047848"/>
    </source>
</evidence>
<comment type="caution">
    <text evidence="11">The sequence shown here is derived from an EMBL/GenBank/DDBJ whole genome shotgun (WGS) entry which is preliminary data.</text>
</comment>
<dbReference type="InterPro" id="IPR008242">
    <property type="entry name" value="Chor_mutase/pphenate_deHydtase"/>
</dbReference>
<evidence type="ECO:0000259" key="10">
    <source>
        <dbReference type="PROSITE" id="PS51671"/>
    </source>
</evidence>
<dbReference type="SUPFAM" id="SSF53850">
    <property type="entry name" value="Periplasmic binding protein-like II"/>
    <property type="match status" value="1"/>
</dbReference>
<evidence type="ECO:0000313" key="12">
    <source>
        <dbReference type="Proteomes" id="UP000823771"/>
    </source>
</evidence>
<dbReference type="GO" id="GO:0005737">
    <property type="term" value="C:cytoplasm"/>
    <property type="evidence" value="ECO:0007669"/>
    <property type="project" value="TreeGrafter"/>
</dbReference>
<sequence>MERKKRVAIQGYSGCFHEQAARLFYGKVHPEPGSCLQTVECSTFDALYDTIENKEADAAIMAIENTVSGGLLPNFELLRKHDIRIKGEVFLRICQNLMALPGQKIEDIKEVRTHYMAINQTRQFFMNYPHIRLVESEDTAKSAADVAAGRLKGVGAVASALAADLYGLEIIAPGIETYKQNFTRFLIMDDSIDVPQEMIDKVSLCFTLPHKSGSLAQVLTILSFYDMNLTRIQSLPIPGREWQYFFYVDIKFESYTRYTQALSAVRPLMEDLKVLGEYRSFHPEESAGCGHYE</sequence>
<keyword evidence="3" id="KW-0028">Amino-acid biosynthesis</keyword>
<evidence type="ECO:0000313" key="11">
    <source>
        <dbReference type="EMBL" id="MBO8478812.1"/>
    </source>
</evidence>
<evidence type="ECO:0000256" key="5">
    <source>
        <dbReference type="ARBA" id="ARBA00023222"/>
    </source>
</evidence>
<dbReference type="Pfam" id="PF00800">
    <property type="entry name" value="PDT"/>
    <property type="match status" value="1"/>
</dbReference>
<dbReference type="PIRSF" id="PIRSF001500">
    <property type="entry name" value="Chor_mut_pdt_Ppr"/>
    <property type="match status" value="1"/>
</dbReference>
<name>A0A9D9IU97_9BACT</name>
<evidence type="ECO:0000256" key="1">
    <source>
        <dbReference type="ARBA" id="ARBA00004741"/>
    </source>
</evidence>
<dbReference type="Gene3D" id="3.30.70.260">
    <property type="match status" value="1"/>
</dbReference>
<dbReference type="SUPFAM" id="SSF55021">
    <property type="entry name" value="ACT-like"/>
    <property type="match status" value="1"/>
</dbReference>
<protein>
    <recommendedName>
        <fullName evidence="2">prephenate dehydratase</fullName>
        <ecNumber evidence="2">4.2.1.51</ecNumber>
    </recommendedName>
</protein>
<reference evidence="11" key="2">
    <citation type="journal article" date="2021" name="PeerJ">
        <title>Extensive microbial diversity within the chicken gut microbiome revealed by metagenomics and culture.</title>
        <authorList>
            <person name="Gilroy R."/>
            <person name="Ravi A."/>
            <person name="Getino M."/>
            <person name="Pursley I."/>
            <person name="Horton D.L."/>
            <person name="Alikhan N.F."/>
            <person name="Baker D."/>
            <person name="Gharbi K."/>
            <person name="Hall N."/>
            <person name="Watson M."/>
            <person name="Adriaenssens E.M."/>
            <person name="Foster-Nyarko E."/>
            <person name="Jarju S."/>
            <person name="Secka A."/>
            <person name="Antonio M."/>
            <person name="Oren A."/>
            <person name="Chaudhuri R.R."/>
            <person name="La Ragione R."/>
            <person name="Hildebrand F."/>
            <person name="Pallen M.J."/>
        </authorList>
    </citation>
    <scope>NUCLEOTIDE SEQUENCE</scope>
    <source>
        <strain evidence="11">2478</strain>
    </source>
</reference>
<feature type="site" description="Essential for prephenate dehydratase activity" evidence="8">
    <location>
        <position position="183"/>
    </location>
</feature>
<evidence type="ECO:0000256" key="8">
    <source>
        <dbReference type="PIRSR" id="PIRSR001500-2"/>
    </source>
</evidence>
<dbReference type="Proteomes" id="UP000823771">
    <property type="component" value="Unassembled WGS sequence"/>
</dbReference>
<evidence type="ECO:0000256" key="4">
    <source>
        <dbReference type="ARBA" id="ARBA00023141"/>
    </source>
</evidence>
<organism evidence="11 12">
    <name type="scientific">Candidatus Cryptobacteroides excrementipullorum</name>
    <dbReference type="NCBI Taxonomy" id="2840761"/>
    <lineage>
        <taxon>Bacteria</taxon>
        <taxon>Pseudomonadati</taxon>
        <taxon>Bacteroidota</taxon>
        <taxon>Bacteroidia</taxon>
        <taxon>Bacteroidales</taxon>
        <taxon>Candidatus Cryptobacteroides</taxon>
    </lineage>
</organism>
<proteinExistence type="predicted"/>
<reference evidence="11" key="1">
    <citation type="submission" date="2020-10" db="EMBL/GenBank/DDBJ databases">
        <authorList>
            <person name="Gilroy R."/>
        </authorList>
    </citation>
    <scope>NUCLEOTIDE SEQUENCE</scope>
    <source>
        <strain evidence="11">2478</strain>
    </source>
</reference>
<dbReference type="InterPro" id="IPR002912">
    <property type="entry name" value="ACT_dom"/>
</dbReference>
<dbReference type="InterPro" id="IPR045865">
    <property type="entry name" value="ACT-like_dom_sf"/>
</dbReference>
<comment type="catalytic activity">
    <reaction evidence="7">
        <text>prephenate + H(+) = 3-phenylpyruvate + CO2 + H2O</text>
        <dbReference type="Rhea" id="RHEA:21648"/>
        <dbReference type="ChEBI" id="CHEBI:15377"/>
        <dbReference type="ChEBI" id="CHEBI:15378"/>
        <dbReference type="ChEBI" id="CHEBI:16526"/>
        <dbReference type="ChEBI" id="CHEBI:18005"/>
        <dbReference type="ChEBI" id="CHEBI:29934"/>
        <dbReference type="EC" id="4.2.1.51"/>
    </reaction>
</comment>
<accession>A0A9D9IU97</accession>
<dbReference type="PROSITE" id="PS51671">
    <property type="entry name" value="ACT"/>
    <property type="match status" value="1"/>
</dbReference>
<dbReference type="AlphaFoldDB" id="A0A9D9IU97"/>
<feature type="domain" description="ACT" evidence="10">
    <location>
        <begin position="203"/>
        <end position="279"/>
    </location>
</feature>
<comment type="pathway">
    <text evidence="1">Amino-acid biosynthesis; L-phenylalanine biosynthesis; phenylpyruvate from prephenate: step 1/1.</text>
</comment>
<evidence type="ECO:0000256" key="2">
    <source>
        <dbReference type="ARBA" id="ARBA00013147"/>
    </source>
</evidence>
<dbReference type="EMBL" id="JADILZ010000073">
    <property type="protein sequence ID" value="MBO8478812.1"/>
    <property type="molecule type" value="Genomic_DNA"/>
</dbReference>
<evidence type="ECO:0000256" key="3">
    <source>
        <dbReference type="ARBA" id="ARBA00022605"/>
    </source>
</evidence>
<dbReference type="InterPro" id="IPR001086">
    <property type="entry name" value="Preph_deHydtase"/>
</dbReference>
<dbReference type="CDD" id="cd13631">
    <property type="entry name" value="PBP2_Ct-PDT_like"/>
    <property type="match status" value="1"/>
</dbReference>